<proteinExistence type="predicted"/>
<accession>A0A1V4SRB7</accession>
<keyword evidence="2" id="KW-1185">Reference proteome</keyword>
<dbReference type="OrthoDB" id="581132at2"/>
<dbReference type="STRING" id="48256.CLHUN_04710"/>
<reference evidence="1 2" key="1">
    <citation type="submission" date="2017-03" db="EMBL/GenBank/DDBJ databases">
        <title>Genome sequence of Clostridium hungatei DSM 14427.</title>
        <authorList>
            <person name="Poehlein A."/>
            <person name="Daniel R."/>
        </authorList>
    </citation>
    <scope>NUCLEOTIDE SEQUENCE [LARGE SCALE GENOMIC DNA]</scope>
    <source>
        <strain evidence="1 2">DSM 14427</strain>
    </source>
</reference>
<dbReference type="Proteomes" id="UP000191554">
    <property type="component" value="Unassembled WGS sequence"/>
</dbReference>
<protein>
    <submittedName>
        <fullName evidence="1">Uncharacterized protein</fullName>
    </submittedName>
</protein>
<dbReference type="EMBL" id="MZGX01000002">
    <property type="protein sequence ID" value="OPX45996.1"/>
    <property type="molecule type" value="Genomic_DNA"/>
</dbReference>
<gene>
    <name evidence="1" type="ORF">CLHUN_04710</name>
</gene>
<dbReference type="RefSeq" id="WP_080062945.1">
    <property type="nucleotide sequence ID" value="NZ_MZGX01000002.1"/>
</dbReference>
<evidence type="ECO:0000313" key="1">
    <source>
        <dbReference type="EMBL" id="OPX45996.1"/>
    </source>
</evidence>
<organism evidence="1 2">
    <name type="scientific">Ruminiclostridium hungatei</name>
    <name type="common">Clostridium hungatei</name>
    <dbReference type="NCBI Taxonomy" id="48256"/>
    <lineage>
        <taxon>Bacteria</taxon>
        <taxon>Bacillati</taxon>
        <taxon>Bacillota</taxon>
        <taxon>Clostridia</taxon>
        <taxon>Eubacteriales</taxon>
        <taxon>Oscillospiraceae</taxon>
        <taxon>Ruminiclostridium</taxon>
    </lineage>
</organism>
<dbReference type="AlphaFoldDB" id="A0A1V4SRB7"/>
<evidence type="ECO:0000313" key="2">
    <source>
        <dbReference type="Proteomes" id="UP000191554"/>
    </source>
</evidence>
<name>A0A1V4SRB7_RUMHU</name>
<sequence length="165" mass="18724">MEDGKYNFTALTYKGTTSKTLVEALEARNISVDKKTYYGKAIGQDHLKGKNIVLIGTPNVPEITYKMVGIMLFGDKIDLNSEFITHEKQEVNEFRLRYGTFNDPLLKMVQSYNLESELLQAVGRARLSRGNNTAILLSRYPLKEADIIHFQGTTINRMDKDVNSN</sequence>
<comment type="caution">
    <text evidence="1">The sequence shown here is derived from an EMBL/GenBank/DDBJ whole genome shotgun (WGS) entry which is preliminary data.</text>
</comment>